<dbReference type="EMBL" id="JACTNZ010000006">
    <property type="protein sequence ID" value="KAG5545069.1"/>
    <property type="molecule type" value="Genomic_DNA"/>
</dbReference>
<accession>A0AAV6JY65</accession>
<dbReference type="AlphaFoldDB" id="A0AAV6JY65"/>
<gene>
    <name evidence="2" type="ORF">RHGRI_017514</name>
</gene>
<evidence type="ECO:0000313" key="2">
    <source>
        <dbReference type="EMBL" id="KAG5545069.1"/>
    </source>
</evidence>
<comment type="caution">
    <text evidence="2">The sequence shown here is derived from an EMBL/GenBank/DDBJ whole genome shotgun (WGS) entry which is preliminary data.</text>
</comment>
<organism evidence="2 3">
    <name type="scientific">Rhododendron griersonianum</name>
    <dbReference type="NCBI Taxonomy" id="479676"/>
    <lineage>
        <taxon>Eukaryota</taxon>
        <taxon>Viridiplantae</taxon>
        <taxon>Streptophyta</taxon>
        <taxon>Embryophyta</taxon>
        <taxon>Tracheophyta</taxon>
        <taxon>Spermatophyta</taxon>
        <taxon>Magnoliopsida</taxon>
        <taxon>eudicotyledons</taxon>
        <taxon>Gunneridae</taxon>
        <taxon>Pentapetalae</taxon>
        <taxon>asterids</taxon>
        <taxon>Ericales</taxon>
        <taxon>Ericaceae</taxon>
        <taxon>Ericoideae</taxon>
        <taxon>Rhodoreae</taxon>
        <taxon>Rhododendron</taxon>
    </lineage>
</organism>
<protein>
    <submittedName>
        <fullName evidence="2">Uncharacterized protein</fullName>
    </submittedName>
</protein>
<dbReference type="Proteomes" id="UP000823749">
    <property type="component" value="Chromosome 6"/>
</dbReference>
<feature type="region of interest" description="Disordered" evidence="1">
    <location>
        <begin position="1"/>
        <end position="42"/>
    </location>
</feature>
<evidence type="ECO:0000313" key="3">
    <source>
        <dbReference type="Proteomes" id="UP000823749"/>
    </source>
</evidence>
<keyword evidence="3" id="KW-1185">Reference proteome</keyword>
<proteinExistence type="predicted"/>
<sequence length="103" mass="11616">MYSHIEPDGTPELSPRGTNDDIVEGAAPQLNSTNDEVDDDDPFSRCGAKRMELVSMHTGYKANQYTRQPYPAFMERLILETQTHVTTLGLDNTYDHARSRPLC</sequence>
<name>A0AAV6JY65_9ERIC</name>
<evidence type="ECO:0000256" key="1">
    <source>
        <dbReference type="SAM" id="MobiDB-lite"/>
    </source>
</evidence>
<reference evidence="2 3" key="1">
    <citation type="submission" date="2020-08" db="EMBL/GenBank/DDBJ databases">
        <title>Plant Genome Project.</title>
        <authorList>
            <person name="Zhang R.-G."/>
        </authorList>
    </citation>
    <scope>NUCLEOTIDE SEQUENCE [LARGE SCALE GENOMIC DNA]</scope>
    <source>
        <strain evidence="2">WSP0</strain>
        <tissue evidence="2">Leaf</tissue>
    </source>
</reference>